<dbReference type="PANTHER" id="PTHR46193:SF18">
    <property type="entry name" value="HEXITOL PHOSPHATASE B"/>
    <property type="match status" value="1"/>
</dbReference>
<dbReference type="GO" id="GO:0003824">
    <property type="term" value="F:catalytic activity"/>
    <property type="evidence" value="ECO:0007669"/>
    <property type="project" value="UniProtKB-ARBA"/>
</dbReference>
<dbReference type="NCBIfam" id="TIGR01509">
    <property type="entry name" value="HAD-SF-IA-v3"/>
    <property type="match status" value="1"/>
</dbReference>
<comment type="cofactor">
    <cofactor evidence="1">
        <name>Mg(2+)</name>
        <dbReference type="ChEBI" id="CHEBI:18420"/>
    </cofactor>
</comment>
<dbReference type="InterPro" id="IPR023198">
    <property type="entry name" value="PGP-like_dom2"/>
</dbReference>
<proteinExistence type="inferred from homology"/>
<dbReference type="GO" id="GO:0046872">
    <property type="term" value="F:metal ion binding"/>
    <property type="evidence" value="ECO:0007669"/>
    <property type="project" value="UniProtKB-KW"/>
</dbReference>
<dbReference type="InterPro" id="IPR051600">
    <property type="entry name" value="Beta-PGM-like"/>
</dbReference>
<dbReference type="HOGENOM" id="CLU_045011_13_3_9"/>
<protein>
    <submittedName>
        <fullName evidence="6">Beta-phosphoglucomutase</fullName>
    </submittedName>
</protein>
<dbReference type="eggNOG" id="COG0637">
    <property type="taxonomic scope" value="Bacteria"/>
</dbReference>
<keyword evidence="4" id="KW-0460">Magnesium</keyword>
<evidence type="ECO:0000313" key="7">
    <source>
        <dbReference type="Proteomes" id="UP000005876"/>
    </source>
</evidence>
<evidence type="ECO:0000256" key="1">
    <source>
        <dbReference type="ARBA" id="ARBA00001946"/>
    </source>
</evidence>
<dbReference type="Pfam" id="PF00702">
    <property type="entry name" value="Hydrolase"/>
    <property type="match status" value="1"/>
</dbReference>
<keyword evidence="5" id="KW-0119">Carbohydrate metabolism</keyword>
<dbReference type="AlphaFoldDB" id="G7VPL1"/>
<reference key="2">
    <citation type="submission" date="2011-11" db="EMBL/GenBank/DDBJ databases">
        <authorList>
            <person name="Shin S.H."/>
            <person name="Kim S."/>
            <person name="Kim J.Y."/>
        </authorList>
    </citation>
    <scope>NUCLEOTIDE SEQUENCE</scope>
    <source>
        <strain>HPL-003</strain>
    </source>
</reference>
<dbReference type="EMBL" id="CP003107">
    <property type="protein sequence ID" value="AET61009.1"/>
    <property type="molecule type" value="Genomic_DNA"/>
</dbReference>
<evidence type="ECO:0000256" key="4">
    <source>
        <dbReference type="ARBA" id="ARBA00022842"/>
    </source>
</evidence>
<organism evidence="6 7">
    <name type="scientific">Paenibacillus terrae (strain HPL-003)</name>
    <dbReference type="NCBI Taxonomy" id="985665"/>
    <lineage>
        <taxon>Bacteria</taxon>
        <taxon>Bacillati</taxon>
        <taxon>Bacillota</taxon>
        <taxon>Bacilli</taxon>
        <taxon>Bacillales</taxon>
        <taxon>Paenibacillaceae</taxon>
        <taxon>Paenibacillus</taxon>
    </lineage>
</organism>
<name>G7VPL1_PAETH</name>
<evidence type="ECO:0000256" key="3">
    <source>
        <dbReference type="ARBA" id="ARBA00022723"/>
    </source>
</evidence>
<keyword evidence="3" id="KW-0479">Metal-binding</keyword>
<evidence type="ECO:0000256" key="2">
    <source>
        <dbReference type="ARBA" id="ARBA00006171"/>
    </source>
</evidence>
<dbReference type="STRING" id="985665.HPL003_21395"/>
<gene>
    <name evidence="6" type="ordered locus">HPL003_21395</name>
</gene>
<evidence type="ECO:0000313" key="6">
    <source>
        <dbReference type="EMBL" id="AET61009.1"/>
    </source>
</evidence>
<dbReference type="InterPro" id="IPR006439">
    <property type="entry name" value="HAD-SF_hydro_IA"/>
</dbReference>
<comment type="similarity">
    <text evidence="2">Belongs to the HAD-like hydrolase superfamily. CbbY/CbbZ/Gph/YieH family.</text>
</comment>
<reference evidence="6 7" key="3">
    <citation type="journal article" date="2012" name="J. Bacteriol.">
        <title>Genome Sequence of Paenibacillus terrae HPL-003, a Xylanase-Producing Bacterium Isolated from Soil Found in Forest Residue.</title>
        <authorList>
            <person name="Shin S.H."/>
            <person name="Kim S."/>
            <person name="Kim J.Y."/>
            <person name="Song H.Y."/>
            <person name="Cho S.J."/>
            <person name="Kim D.R."/>
            <person name="Lee K.I."/>
            <person name="Lim H.K."/>
            <person name="Park N.J."/>
            <person name="Hwang I.T."/>
            <person name="Yang K.S."/>
        </authorList>
    </citation>
    <scope>NUCLEOTIDE SEQUENCE [LARGE SCALE GENOMIC DNA]</scope>
    <source>
        <strain evidence="6 7">HPL-003</strain>
    </source>
</reference>
<sequence length="161" mass="17898">MESLNIILENHPRKLNEEEKLAIAEEKNAYYKTLLTEMSPADLRDEVRETLLQLREQGLKLAIGSSSQNARYILERIGLGDFFDAVSDGSNITNSKPDPEVFINAAQYIGVSEKDCLVVEDAIAGIKAAVNIKMDSAAIGDAAQYDLATYRMNSFRELLQI</sequence>
<accession>G7VPL1</accession>
<dbReference type="KEGG" id="pta:HPL003_21395"/>
<dbReference type="NCBIfam" id="TIGR01549">
    <property type="entry name" value="HAD-SF-IA-v1"/>
    <property type="match status" value="1"/>
</dbReference>
<dbReference type="Gene3D" id="3.40.50.1000">
    <property type="entry name" value="HAD superfamily/HAD-like"/>
    <property type="match status" value="1"/>
</dbReference>
<reference evidence="7" key="1">
    <citation type="submission" date="2011-11" db="EMBL/GenBank/DDBJ databases">
        <title>Complete sequence of Paenibacillus terrae HPL-003.</title>
        <authorList>
            <person name="Shin S.H."/>
            <person name="Kim S."/>
            <person name="Kim J.Y."/>
        </authorList>
    </citation>
    <scope>NUCLEOTIDE SEQUENCE [LARGE SCALE GENOMIC DNA]</scope>
    <source>
        <strain evidence="7">HPL-003</strain>
    </source>
</reference>
<dbReference type="InterPro" id="IPR036412">
    <property type="entry name" value="HAD-like_sf"/>
</dbReference>
<dbReference type="InterPro" id="IPR023214">
    <property type="entry name" value="HAD_sf"/>
</dbReference>
<dbReference type="Gene3D" id="1.10.150.240">
    <property type="entry name" value="Putative phosphatase, domain 2"/>
    <property type="match status" value="1"/>
</dbReference>
<dbReference type="SUPFAM" id="SSF56784">
    <property type="entry name" value="HAD-like"/>
    <property type="match status" value="1"/>
</dbReference>
<evidence type="ECO:0000256" key="5">
    <source>
        <dbReference type="ARBA" id="ARBA00023277"/>
    </source>
</evidence>
<dbReference type="Proteomes" id="UP000005876">
    <property type="component" value="Chromosome"/>
</dbReference>
<dbReference type="PANTHER" id="PTHR46193">
    <property type="entry name" value="6-PHOSPHOGLUCONATE PHOSPHATASE"/>
    <property type="match status" value="1"/>
</dbReference>